<evidence type="ECO:0000256" key="2">
    <source>
        <dbReference type="SAM" id="Coils"/>
    </source>
</evidence>
<gene>
    <name evidence="4" type="ORF">HMPREF1534_01597</name>
</gene>
<dbReference type="Proteomes" id="UP000017831">
    <property type="component" value="Unassembled WGS sequence"/>
</dbReference>
<feature type="coiled-coil region" evidence="2">
    <location>
        <begin position="403"/>
        <end position="466"/>
    </location>
</feature>
<evidence type="ECO:0000313" key="5">
    <source>
        <dbReference type="Proteomes" id="UP000017831"/>
    </source>
</evidence>
<name>U6RFR3_9BACT</name>
<keyword evidence="2" id="KW-0175">Coiled coil</keyword>
<dbReference type="Pfam" id="PF07676">
    <property type="entry name" value="PD40"/>
    <property type="match status" value="1"/>
</dbReference>
<dbReference type="PROSITE" id="PS50005">
    <property type="entry name" value="TPR"/>
    <property type="match status" value="1"/>
</dbReference>
<organism evidence="4 5">
    <name type="scientific">Phocaeicola massiliensis B84634 = Timone 84634 = DSM 17679 = JCM 13223</name>
    <dbReference type="NCBI Taxonomy" id="1121098"/>
    <lineage>
        <taxon>Bacteria</taxon>
        <taxon>Pseudomonadati</taxon>
        <taxon>Bacteroidota</taxon>
        <taxon>Bacteroidia</taxon>
        <taxon>Bacteroidales</taxon>
        <taxon>Bacteroidaceae</taxon>
        <taxon>Phocaeicola</taxon>
    </lineage>
</organism>
<dbReference type="HOGENOM" id="CLU_045791_0_0_10"/>
<feature type="repeat" description="TPR" evidence="1">
    <location>
        <begin position="86"/>
        <end position="119"/>
    </location>
</feature>
<dbReference type="GeneID" id="60062419"/>
<dbReference type="AlphaFoldDB" id="U6RFR3"/>
<dbReference type="SUPFAM" id="SSF82171">
    <property type="entry name" value="DPP6 N-terminal domain-like"/>
    <property type="match status" value="1"/>
</dbReference>
<comment type="caution">
    <text evidence="4">The sequence shown here is derived from an EMBL/GenBank/DDBJ whole genome shotgun (WGS) entry which is preliminary data.</text>
</comment>
<keyword evidence="5" id="KW-1185">Reference proteome</keyword>
<dbReference type="SUPFAM" id="SSF48452">
    <property type="entry name" value="TPR-like"/>
    <property type="match status" value="1"/>
</dbReference>
<keyword evidence="1" id="KW-0802">TPR repeat</keyword>
<dbReference type="PATRIC" id="fig|1121098.3.peg.1626"/>
<feature type="signal peptide" evidence="3">
    <location>
        <begin position="1"/>
        <end position="21"/>
    </location>
</feature>
<proteinExistence type="predicted"/>
<dbReference type="InterPro" id="IPR011659">
    <property type="entry name" value="WD40"/>
</dbReference>
<dbReference type="STRING" id="1121098.HMPREF1534_01597"/>
<dbReference type="eggNOG" id="COG0457">
    <property type="taxonomic scope" value="Bacteria"/>
</dbReference>
<evidence type="ECO:0000256" key="1">
    <source>
        <dbReference type="PROSITE-ProRule" id="PRU00339"/>
    </source>
</evidence>
<dbReference type="RefSeq" id="WP_005939374.1">
    <property type="nucleotide sequence ID" value="NZ_KB890375.1"/>
</dbReference>
<dbReference type="Gene3D" id="1.25.40.10">
    <property type="entry name" value="Tetratricopeptide repeat domain"/>
    <property type="match status" value="1"/>
</dbReference>
<dbReference type="InterPro" id="IPR011990">
    <property type="entry name" value="TPR-like_helical_dom_sf"/>
</dbReference>
<evidence type="ECO:0000256" key="3">
    <source>
        <dbReference type="SAM" id="SignalP"/>
    </source>
</evidence>
<keyword evidence="3" id="KW-0732">Signal</keyword>
<dbReference type="InterPro" id="IPR019734">
    <property type="entry name" value="TPR_rpt"/>
</dbReference>
<accession>U6RFR3</accession>
<dbReference type="OrthoDB" id="1110381at2"/>
<sequence length="470" mass="54294">MIRKRYIACLFALGLTSSMMAQNLEQAKKLFLEGEFEKAKPVFQSLVKKAPSNANYNYWYGACCYETGEKVEAQPYLEKSAARKVIDAFKYLGKLYYDMYRFEDAVDNYEQHIEWLEKKKRPTEAAESELEIIKQGARMIKGVEDVAVIDSFVVDKNEFLKAYKVSRESGTLHQDNSIAGTIYQSEMGNKIIYGDQDPDGKMQLYSRIKLINNWSDPEPLNTLNEQGNVNYPYLMADGVTLYYASDGEGSLGGYDIFVTRYDSESSSYLRPDNIGMPFNSPANDYMYVIDELNNLGWFASDRYQPEDKVCIYVFVPNETKVVYDYENTDPTTLKEAASLRSIRTTWKDTDKVRIAKQKLAALIYAKDTEKKEGDFLFIIDDSTVYHTLNDFRSTPARAAYQQVMQKQKDYDMLSKNLEEKREQYAQSNRSQKKALAPGILDLEKRTEQLLKEIEKLTLNVRNEEIKKLKH</sequence>
<protein>
    <recommendedName>
        <fullName evidence="6">Tetratricopeptide repeat protein</fullName>
    </recommendedName>
</protein>
<feature type="chain" id="PRO_5004676609" description="Tetratricopeptide repeat protein" evidence="3">
    <location>
        <begin position="22"/>
        <end position="470"/>
    </location>
</feature>
<dbReference type="EMBL" id="AQHY01000020">
    <property type="protein sequence ID" value="EOA55424.1"/>
    <property type="molecule type" value="Genomic_DNA"/>
</dbReference>
<evidence type="ECO:0008006" key="6">
    <source>
        <dbReference type="Google" id="ProtNLM"/>
    </source>
</evidence>
<evidence type="ECO:0000313" key="4">
    <source>
        <dbReference type="EMBL" id="EOA55424.1"/>
    </source>
</evidence>
<reference evidence="4 5" key="1">
    <citation type="submission" date="2013-04" db="EMBL/GenBank/DDBJ databases">
        <title>The Genome Sequence of Bacteroides massiliensis DSM 17679.</title>
        <authorList>
            <consortium name="The Broad Institute Genomics Platform"/>
            <person name="Earl A."/>
            <person name="Ward D."/>
            <person name="Feldgarden M."/>
            <person name="Gevers D."/>
            <person name="Martens E."/>
            <person name="Fenner L."/>
            <person name="Roux V."/>
            <person name="Mallet M.N."/>
            <person name="Raoult D."/>
            <person name="Walker B."/>
            <person name="Young S."/>
            <person name="Zeng Q."/>
            <person name="Gargeya S."/>
            <person name="Fitzgerald M."/>
            <person name="Haas B."/>
            <person name="Abouelleil A."/>
            <person name="Allen A.W."/>
            <person name="Alvarado L."/>
            <person name="Arachchi H.M."/>
            <person name="Berlin A.M."/>
            <person name="Chapman S.B."/>
            <person name="Gainer-Dewar J."/>
            <person name="Goldberg J."/>
            <person name="Griggs A."/>
            <person name="Gujja S."/>
            <person name="Hansen M."/>
            <person name="Howarth C."/>
            <person name="Imamovic A."/>
            <person name="Ireland A."/>
            <person name="Larimer J."/>
            <person name="McCowan C."/>
            <person name="Murphy C."/>
            <person name="Pearson M."/>
            <person name="Poon T.W."/>
            <person name="Priest M."/>
            <person name="Roberts A."/>
            <person name="Saif S."/>
            <person name="Shea T."/>
            <person name="Sisk P."/>
            <person name="Sykes S."/>
            <person name="Wortman J."/>
            <person name="Nusbaum C."/>
            <person name="Birren B."/>
        </authorList>
    </citation>
    <scope>NUCLEOTIDE SEQUENCE [LARGE SCALE GENOMIC DNA]</scope>
    <source>
        <strain evidence="5">B84634 / Timone 84634 / DSM 17679 / JCM 13223</strain>
    </source>
</reference>